<evidence type="ECO:0000313" key="2">
    <source>
        <dbReference type="Proteomes" id="UP000003861"/>
    </source>
</evidence>
<reference evidence="1 2" key="1">
    <citation type="journal article" date="2011" name="J. Bacteriol.">
        <title>Genome sequence of Halorhabdus tiamatea, the first archaeon isolated from a deep-sea anoxic brine lake.</title>
        <authorList>
            <person name="Antunes A."/>
            <person name="Alam I."/>
            <person name="Bajic V.B."/>
            <person name="Stingl U."/>
        </authorList>
    </citation>
    <scope>NUCLEOTIDE SEQUENCE [LARGE SCALE GENOMIC DNA]</scope>
    <source>
        <strain evidence="1 2">SARL4B</strain>
    </source>
</reference>
<accession>U2FBM2</accession>
<dbReference type="RefSeq" id="WP_021029331.1">
    <property type="nucleotide sequence ID" value="NZ_AFNT02000003.1"/>
</dbReference>
<name>U2FBM2_9EURY</name>
<evidence type="ECO:0000313" key="1">
    <source>
        <dbReference type="EMBL" id="ERJ07405.1"/>
    </source>
</evidence>
<comment type="caution">
    <text evidence="1">The sequence shown here is derived from an EMBL/GenBank/DDBJ whole genome shotgun (WGS) entry which is preliminary data.</text>
</comment>
<reference evidence="1 2" key="2">
    <citation type="journal article" date="2013" name="PLoS ONE">
        <title>INDIGO - INtegrated Data Warehouse of MIcrobial GenOmes with Examples from the Red Sea Extremophiles.</title>
        <authorList>
            <person name="Alam I."/>
            <person name="Antunes A."/>
            <person name="Kamau A.A."/>
            <person name="Ba Alawi W."/>
            <person name="Kalkatawi M."/>
            <person name="Stingl U."/>
            <person name="Bajic V.B."/>
        </authorList>
    </citation>
    <scope>NUCLEOTIDE SEQUENCE [LARGE SCALE GENOMIC DNA]</scope>
    <source>
        <strain evidence="1 2">SARL4B</strain>
    </source>
</reference>
<sequence length="108" mass="12563">MKETLAFETSEEVHKWIREELIPEQRETIQEHGPLEAVEGVDFSEYDRYSIVVNLDPPQEMNHAAESVDRFKRELHLRIAEAIVEMVHEGHSIIDVPDLPAVYQQEVV</sequence>
<dbReference type="EMBL" id="AFNT02000003">
    <property type="protein sequence ID" value="ERJ07405.1"/>
    <property type="molecule type" value="Genomic_DNA"/>
</dbReference>
<dbReference type="AlphaFoldDB" id="U2FBM2"/>
<dbReference type="Proteomes" id="UP000003861">
    <property type="component" value="Unassembled WGS sequence"/>
</dbReference>
<gene>
    <name evidence="1" type="ORF">HLRTI_000447</name>
</gene>
<proteinExistence type="predicted"/>
<protein>
    <submittedName>
        <fullName evidence="1">Uncharacterized protein</fullName>
    </submittedName>
</protein>
<organism evidence="1 2">
    <name type="scientific">Halorhabdus tiamatea SARL4B</name>
    <dbReference type="NCBI Taxonomy" id="1033806"/>
    <lineage>
        <taxon>Archaea</taxon>
        <taxon>Methanobacteriati</taxon>
        <taxon>Methanobacteriota</taxon>
        <taxon>Stenosarchaea group</taxon>
        <taxon>Halobacteria</taxon>
        <taxon>Halobacteriales</taxon>
        <taxon>Haloarculaceae</taxon>
        <taxon>Halorhabdus</taxon>
    </lineage>
</organism>